<dbReference type="PANTHER" id="PTHR10039">
    <property type="entry name" value="AMELOGENIN"/>
    <property type="match status" value="1"/>
</dbReference>
<accession>A0A4Z1GD42</accession>
<feature type="domain" description="Nephrocystin 3-like N-terminal" evidence="3">
    <location>
        <begin position="118"/>
        <end position="283"/>
    </location>
</feature>
<dbReference type="InterPro" id="IPR027417">
    <property type="entry name" value="P-loop_NTPase"/>
</dbReference>
<protein>
    <recommendedName>
        <fullName evidence="6">NACHT domain-containing protein</fullName>
    </recommendedName>
</protein>
<sequence>MLSATYLDIITICSKFKVVLTEQKSSFMKRLRSALSTTLGAQLDNAVQAFREHREAVEGQAQVCHMIETMKSKELQVRESARSKEQERRDRRRRIVSRMATVDCSNKHRRLQKMRYHGTGSWLASVTEFRDWKPQNKSSVMSCYGIPGSGKSVLVSSLIDGSEMSFPADTTISHYYCDYADKRTLSPSGLFSFVSQKLFRSMVKIPDALMNFLEAEYPDETSSPGLDQTVALLIKAIDELTAVTIFIDSLDELPESDRRLTFSILRRILNDLTSPVKLFVSSREDVAYLFQISSDLTTFKLHLQTESISPDIEAYIIHAIKELFTSGDLVLGNLALEEDIFNALRDGAKGMFLWVQFQLEELCRMETDATIVNALQNLPRNLEETYDRLLGRIIEIERREFVKRMFDWIICSCRLLHMDELREAIAFTVGDKSWDATKIPNDLRRLIRACGNLIVIDEETLQVNLAHYTVEQYILHSQNSKLAYFHATREASSRALGVTCVTYLSFTDLEAQVTVYHNTISPNMSVLQDAVTIQSLIPRASQSSNITAKAAKASLMIRKFNRNNQSSIDYSQYIPKQGTTDQQFLDKYRLIAYLKENWLSHTKDFTEESREIGTNEALQICVQFIDEMRMPVSPERACSHLKIIKYLLLVDHYKDQRYWLQPPAPGIYGMTQDFRHMSLVEYTAENREISEEFKVSVLSAVSSLDDSGPVSRITNSENPDGSLIYAIVEGKIEAVIRLGGRKHFDSRCWAGNLPKVPLVIDDYLWPDLQSDPRHREVAPLVWAVIFNRPQVVEALLLQGIPLKGLNTVEVAATCAVLIDSVETFSLLEEVLISDCDPTIVAWGYELNFFVQGDLIDRALARGKHHQSNPHSKVARYIDSWVLWHWRGKSPDSTEILREHLKRATPAERNEVPIENCFELPASNEVSDEEFCFYREGPYAFSRHTERQSSVQDESGYTYTSDGVSTISEHFIMFEYSDLSE</sequence>
<dbReference type="Proteomes" id="UP000297814">
    <property type="component" value="Unassembled WGS sequence"/>
</dbReference>
<evidence type="ECO:0000313" key="4">
    <source>
        <dbReference type="EMBL" id="TGO34715.1"/>
    </source>
</evidence>
<dbReference type="EMBL" id="PQXK01000185">
    <property type="protein sequence ID" value="TGO34715.1"/>
    <property type="molecule type" value="Genomic_DNA"/>
</dbReference>
<evidence type="ECO:0008006" key="6">
    <source>
        <dbReference type="Google" id="ProtNLM"/>
    </source>
</evidence>
<reference evidence="4 5" key="1">
    <citation type="submission" date="2017-12" db="EMBL/GenBank/DDBJ databases">
        <title>Comparative genomics of Botrytis spp.</title>
        <authorList>
            <person name="Valero-Jimenez C.A."/>
            <person name="Tapia P."/>
            <person name="Veloso J."/>
            <person name="Silva-Moreno E."/>
            <person name="Staats M."/>
            <person name="Valdes J.H."/>
            <person name="Van Kan J.A.L."/>
        </authorList>
    </citation>
    <scope>NUCLEOTIDE SEQUENCE [LARGE SCALE GENOMIC DNA]</scope>
    <source>
        <strain evidence="4 5">Bh0001</strain>
    </source>
</reference>
<keyword evidence="1" id="KW-0677">Repeat</keyword>
<dbReference type="InterPro" id="IPR056884">
    <property type="entry name" value="NPHP3-like_N"/>
</dbReference>
<dbReference type="AlphaFoldDB" id="A0A4Z1GD42"/>
<dbReference type="Pfam" id="PF22939">
    <property type="entry name" value="WHD_GPIID"/>
    <property type="match status" value="1"/>
</dbReference>
<proteinExistence type="predicted"/>
<evidence type="ECO:0000313" key="5">
    <source>
        <dbReference type="Proteomes" id="UP000297814"/>
    </source>
</evidence>
<dbReference type="InterPro" id="IPR054471">
    <property type="entry name" value="GPIID_WHD"/>
</dbReference>
<dbReference type="Pfam" id="PF24883">
    <property type="entry name" value="NPHP3_N"/>
    <property type="match status" value="1"/>
</dbReference>
<comment type="caution">
    <text evidence="4">The sequence shown here is derived from an EMBL/GenBank/DDBJ whole genome shotgun (WGS) entry which is preliminary data.</text>
</comment>
<name>A0A4Z1GD42_9HELO</name>
<evidence type="ECO:0000259" key="3">
    <source>
        <dbReference type="Pfam" id="PF24883"/>
    </source>
</evidence>
<feature type="domain" description="GPI inositol-deacylase winged helix" evidence="2">
    <location>
        <begin position="397"/>
        <end position="477"/>
    </location>
</feature>
<evidence type="ECO:0000256" key="1">
    <source>
        <dbReference type="ARBA" id="ARBA00022737"/>
    </source>
</evidence>
<organism evidence="4 5">
    <name type="scientific">Botrytis hyacinthi</name>
    <dbReference type="NCBI Taxonomy" id="278943"/>
    <lineage>
        <taxon>Eukaryota</taxon>
        <taxon>Fungi</taxon>
        <taxon>Dikarya</taxon>
        <taxon>Ascomycota</taxon>
        <taxon>Pezizomycotina</taxon>
        <taxon>Leotiomycetes</taxon>
        <taxon>Helotiales</taxon>
        <taxon>Sclerotiniaceae</taxon>
        <taxon>Botrytis</taxon>
    </lineage>
</organism>
<dbReference type="SUPFAM" id="SSF52540">
    <property type="entry name" value="P-loop containing nucleoside triphosphate hydrolases"/>
    <property type="match status" value="1"/>
</dbReference>
<keyword evidence="5" id="KW-1185">Reference proteome</keyword>
<dbReference type="Gene3D" id="3.40.50.300">
    <property type="entry name" value="P-loop containing nucleotide triphosphate hydrolases"/>
    <property type="match status" value="1"/>
</dbReference>
<gene>
    <name evidence="4" type="ORF">BHYA_0185g00190</name>
</gene>
<evidence type="ECO:0000259" key="2">
    <source>
        <dbReference type="Pfam" id="PF22939"/>
    </source>
</evidence>